<dbReference type="Gene3D" id="3.30.710.10">
    <property type="entry name" value="Potassium Channel Kv1.1, Chain A"/>
    <property type="match status" value="1"/>
</dbReference>
<dbReference type="EMBL" id="JAULSV010000006">
    <property type="protein sequence ID" value="KAK0641082.1"/>
    <property type="molecule type" value="Genomic_DNA"/>
</dbReference>
<dbReference type="AlphaFoldDB" id="A0AA39XX97"/>
<accession>A0AA39XX97</accession>
<evidence type="ECO:0000313" key="1">
    <source>
        <dbReference type="EMBL" id="KAK0641082.1"/>
    </source>
</evidence>
<gene>
    <name evidence="1" type="ORF">B0T16DRAFT_448628</name>
</gene>
<evidence type="ECO:0008006" key="3">
    <source>
        <dbReference type="Google" id="ProtNLM"/>
    </source>
</evidence>
<sequence>MKFAWKRSRKTAHWEHCHASCILNQIISRYANLTLTSGSAKILVDKNIICSQSKFLDKKCSESPSTTEIELELDTPWLVRIVQYFYTGSYTTSCIRGDKLSGYPNIYPLYTHAKMYVVGRELGVEELKGYAKDKYKGLLAQVDLWDLLDVVYLLYDVIPSRWVHRLQTALVSEIRTRVDRCLRDGCDADVICQYMAAVHKKLPLHCDFVEDVMAVCPDIFGLGDGAGNRPEKELEGDLMEGSDRDWKGYGPWLPCRDPSKGRCG</sequence>
<comment type="caution">
    <text evidence="1">The sequence shown here is derived from an EMBL/GenBank/DDBJ whole genome shotgun (WGS) entry which is preliminary data.</text>
</comment>
<organism evidence="1 2">
    <name type="scientific">Cercophora newfieldiana</name>
    <dbReference type="NCBI Taxonomy" id="92897"/>
    <lineage>
        <taxon>Eukaryota</taxon>
        <taxon>Fungi</taxon>
        <taxon>Dikarya</taxon>
        <taxon>Ascomycota</taxon>
        <taxon>Pezizomycotina</taxon>
        <taxon>Sordariomycetes</taxon>
        <taxon>Sordariomycetidae</taxon>
        <taxon>Sordariales</taxon>
        <taxon>Lasiosphaeriaceae</taxon>
        <taxon>Cercophora</taxon>
    </lineage>
</organism>
<proteinExistence type="predicted"/>
<reference evidence="1" key="1">
    <citation type="submission" date="2023-06" db="EMBL/GenBank/DDBJ databases">
        <title>Genome-scale phylogeny and comparative genomics of the fungal order Sordariales.</title>
        <authorList>
            <consortium name="Lawrence Berkeley National Laboratory"/>
            <person name="Hensen N."/>
            <person name="Bonometti L."/>
            <person name="Westerberg I."/>
            <person name="Brannstrom I.O."/>
            <person name="Guillou S."/>
            <person name="Cros-Aarteil S."/>
            <person name="Calhoun S."/>
            <person name="Haridas S."/>
            <person name="Kuo A."/>
            <person name="Mondo S."/>
            <person name="Pangilinan J."/>
            <person name="Riley R."/>
            <person name="Labutti K."/>
            <person name="Andreopoulos B."/>
            <person name="Lipzen A."/>
            <person name="Chen C."/>
            <person name="Yanf M."/>
            <person name="Daum C."/>
            <person name="Ng V."/>
            <person name="Clum A."/>
            <person name="Steindorff A."/>
            <person name="Ohm R."/>
            <person name="Martin F."/>
            <person name="Silar P."/>
            <person name="Natvig D."/>
            <person name="Lalanne C."/>
            <person name="Gautier V."/>
            <person name="Ament-Velasquez S.L."/>
            <person name="Kruys A."/>
            <person name="Hutchinson M.I."/>
            <person name="Powell A.J."/>
            <person name="Barry K."/>
            <person name="Miller A.N."/>
            <person name="Grigoriev I.V."/>
            <person name="Debuchy R."/>
            <person name="Gladieux P."/>
            <person name="Thoren M.H."/>
            <person name="Johannesson H."/>
        </authorList>
    </citation>
    <scope>NUCLEOTIDE SEQUENCE</scope>
    <source>
        <strain evidence="1">SMH2532-1</strain>
    </source>
</reference>
<protein>
    <recommendedName>
        <fullName evidence="3">BTB domain-containing protein</fullName>
    </recommendedName>
</protein>
<keyword evidence="2" id="KW-1185">Reference proteome</keyword>
<dbReference type="Proteomes" id="UP001174936">
    <property type="component" value="Unassembled WGS sequence"/>
</dbReference>
<dbReference type="InterPro" id="IPR011333">
    <property type="entry name" value="SKP1/BTB/POZ_sf"/>
</dbReference>
<name>A0AA39XX97_9PEZI</name>
<evidence type="ECO:0000313" key="2">
    <source>
        <dbReference type="Proteomes" id="UP001174936"/>
    </source>
</evidence>